<dbReference type="SUPFAM" id="SSF53335">
    <property type="entry name" value="S-adenosyl-L-methionine-dependent methyltransferases"/>
    <property type="match status" value="1"/>
</dbReference>
<dbReference type="PROSITE" id="PS50987">
    <property type="entry name" value="HTH_ARSR_2"/>
    <property type="match status" value="1"/>
</dbReference>
<sequence length="345" mass="38025">MKTAPTPIAAPPALNTQLLQLCKAGGDVLRLQVLRVLSRDAYSVQELCHILDCRQSGMSHHLKTLTTAGLITKRREGNSLFYRRTYTSSHPSLCELHDALLSSADLMSLSPEQQTRLEQVYVERADRSRAFFAEYAGEFGEQQEQMVAYGVYGQSCLELLRSSQPAGGKLAVEIGPGEGAFLAELSPHYENVVAVDNADAMLTRASAFINQQALNNVSFILGDSRNPDLQENAADCVISNMVLHHVPSPADIFKDAARLLKPGGLFCVTDLCRHDQSWAREACGDLWLGFEPDDLTEWAQANGLQDGPAAYLAQLNGFRVQVRQFVKPDHLYSHTTLSTHQPRSV</sequence>
<dbReference type="Proteomes" id="UP001557484">
    <property type="component" value="Unassembled WGS sequence"/>
</dbReference>
<comment type="caution">
    <text evidence="3">The sequence shown here is derived from an EMBL/GenBank/DDBJ whole genome shotgun (WGS) entry which is preliminary data.</text>
</comment>
<organism evidence="3 4">
    <name type="scientific">Zhongshania arctica</name>
    <dbReference type="NCBI Taxonomy" id="3238302"/>
    <lineage>
        <taxon>Bacteria</taxon>
        <taxon>Pseudomonadati</taxon>
        <taxon>Pseudomonadota</taxon>
        <taxon>Gammaproteobacteria</taxon>
        <taxon>Cellvibrionales</taxon>
        <taxon>Spongiibacteraceae</taxon>
        <taxon>Zhongshania</taxon>
    </lineage>
</organism>
<dbReference type="NCBIfam" id="NF033788">
    <property type="entry name" value="HTH_metalloreg"/>
    <property type="match status" value="1"/>
</dbReference>
<dbReference type="InterPro" id="IPR011991">
    <property type="entry name" value="ArsR-like_HTH"/>
</dbReference>
<name>A0ABV3TSZ7_9GAMM</name>
<evidence type="ECO:0000313" key="4">
    <source>
        <dbReference type="Proteomes" id="UP001557484"/>
    </source>
</evidence>
<dbReference type="PANTHER" id="PTHR43861">
    <property type="entry name" value="TRANS-ACONITATE 2-METHYLTRANSFERASE-RELATED"/>
    <property type="match status" value="1"/>
</dbReference>
<keyword evidence="1" id="KW-0808">Transferase</keyword>
<protein>
    <submittedName>
        <fullName evidence="3">ArsR/SmtB family transcription factor</fullName>
    </submittedName>
</protein>
<dbReference type="PANTHER" id="PTHR43861:SF3">
    <property type="entry name" value="PUTATIVE (AFU_ORTHOLOGUE AFUA_2G14390)-RELATED"/>
    <property type="match status" value="1"/>
</dbReference>
<evidence type="ECO:0000256" key="1">
    <source>
        <dbReference type="ARBA" id="ARBA00022679"/>
    </source>
</evidence>
<dbReference type="InterPro" id="IPR036388">
    <property type="entry name" value="WH-like_DNA-bd_sf"/>
</dbReference>
<proteinExistence type="predicted"/>
<dbReference type="RefSeq" id="WP_368374557.1">
    <property type="nucleotide sequence ID" value="NZ_JBFRYB010000001.1"/>
</dbReference>
<dbReference type="Gene3D" id="3.40.50.150">
    <property type="entry name" value="Vaccinia Virus protein VP39"/>
    <property type="match status" value="1"/>
</dbReference>
<dbReference type="InterPro" id="IPR001845">
    <property type="entry name" value="HTH_ArsR_DNA-bd_dom"/>
</dbReference>
<dbReference type="Pfam" id="PF08241">
    <property type="entry name" value="Methyltransf_11"/>
    <property type="match status" value="1"/>
</dbReference>
<dbReference type="InterPro" id="IPR013216">
    <property type="entry name" value="Methyltransf_11"/>
</dbReference>
<dbReference type="SMART" id="SM00418">
    <property type="entry name" value="HTH_ARSR"/>
    <property type="match status" value="1"/>
</dbReference>
<dbReference type="EMBL" id="JBFRYB010000001">
    <property type="protein sequence ID" value="MEX1664435.1"/>
    <property type="molecule type" value="Genomic_DNA"/>
</dbReference>
<feature type="domain" description="HTH arsR-type" evidence="2">
    <location>
        <begin position="10"/>
        <end position="108"/>
    </location>
</feature>
<accession>A0ABV3TSZ7</accession>
<dbReference type="Pfam" id="PF01022">
    <property type="entry name" value="HTH_5"/>
    <property type="match status" value="1"/>
</dbReference>
<dbReference type="Gene3D" id="1.10.10.10">
    <property type="entry name" value="Winged helix-like DNA-binding domain superfamily/Winged helix DNA-binding domain"/>
    <property type="match status" value="1"/>
</dbReference>
<dbReference type="SUPFAM" id="SSF46785">
    <property type="entry name" value="Winged helix' DNA-binding domain"/>
    <property type="match status" value="1"/>
</dbReference>
<dbReference type="InterPro" id="IPR036390">
    <property type="entry name" value="WH_DNA-bd_sf"/>
</dbReference>
<evidence type="ECO:0000259" key="2">
    <source>
        <dbReference type="PROSITE" id="PS50987"/>
    </source>
</evidence>
<gene>
    <name evidence="3" type="ORF">AB4875_02980</name>
</gene>
<reference evidence="3 4" key="1">
    <citation type="journal article" date="2011" name="Int. J. Syst. Evol. Microbiol.">
        <title>Zhongshania antarctica gen. nov., sp. nov. and Zhongshania guokunii sp. nov., gammaproteobacteria respectively isolated from coastal attached (fast) ice and surface seawater of the Antarctic.</title>
        <authorList>
            <person name="Li H.J."/>
            <person name="Zhang X.Y."/>
            <person name="Chen C.X."/>
            <person name="Zhang Y.J."/>
            <person name="Gao Z.M."/>
            <person name="Yu Y."/>
            <person name="Chen X.L."/>
            <person name="Chen B."/>
            <person name="Zhang Y.Z."/>
        </authorList>
    </citation>
    <scope>NUCLEOTIDE SEQUENCE [LARGE SCALE GENOMIC DNA]</scope>
    <source>
        <strain evidence="3 4">R06B22</strain>
    </source>
</reference>
<dbReference type="CDD" id="cd00090">
    <property type="entry name" value="HTH_ARSR"/>
    <property type="match status" value="1"/>
</dbReference>
<dbReference type="CDD" id="cd02440">
    <property type="entry name" value="AdoMet_MTases"/>
    <property type="match status" value="1"/>
</dbReference>
<evidence type="ECO:0000313" key="3">
    <source>
        <dbReference type="EMBL" id="MEX1664435.1"/>
    </source>
</evidence>
<dbReference type="PRINTS" id="PR00778">
    <property type="entry name" value="HTHARSR"/>
</dbReference>
<keyword evidence="4" id="KW-1185">Reference proteome</keyword>
<dbReference type="InterPro" id="IPR029063">
    <property type="entry name" value="SAM-dependent_MTases_sf"/>
</dbReference>